<feature type="coiled-coil region" evidence="1">
    <location>
        <begin position="297"/>
        <end position="343"/>
    </location>
</feature>
<name>I3Y0S4_SULBS</name>
<organism evidence="2 3">
    <name type="scientific">Sulfurospirillum barnesii (strain ATCC 700032 / DSM 10660 / SES-3)</name>
    <dbReference type="NCBI Taxonomy" id="760154"/>
    <lineage>
        <taxon>Bacteria</taxon>
        <taxon>Pseudomonadati</taxon>
        <taxon>Campylobacterota</taxon>
        <taxon>Epsilonproteobacteria</taxon>
        <taxon>Campylobacterales</taxon>
        <taxon>Sulfurospirillaceae</taxon>
        <taxon>Sulfurospirillum</taxon>
    </lineage>
</organism>
<evidence type="ECO:0000256" key="1">
    <source>
        <dbReference type="SAM" id="Coils"/>
    </source>
</evidence>
<dbReference type="Pfam" id="PF20572">
    <property type="entry name" value="DUF6781"/>
    <property type="match status" value="1"/>
</dbReference>
<accession>I3Y0S4</accession>
<keyword evidence="3" id="KW-1185">Reference proteome</keyword>
<dbReference type="HOGENOM" id="CLU_059331_0_0_7"/>
<dbReference type="OrthoDB" id="5337924at2"/>
<dbReference type="Proteomes" id="UP000006176">
    <property type="component" value="Chromosome"/>
</dbReference>
<protein>
    <submittedName>
        <fullName evidence="2">Uncharacterized protein</fullName>
    </submittedName>
</protein>
<gene>
    <name evidence="2" type="ordered locus">Sulba_2531</name>
</gene>
<evidence type="ECO:0000313" key="2">
    <source>
        <dbReference type="EMBL" id="AFL69798.1"/>
    </source>
</evidence>
<reference evidence="2 3" key="1">
    <citation type="submission" date="2012-06" db="EMBL/GenBank/DDBJ databases">
        <title>Complete sequence of Sulfurospirillum barnesii SES-3.</title>
        <authorList>
            <consortium name="US DOE Joint Genome Institute"/>
            <person name="Lucas S."/>
            <person name="Han J."/>
            <person name="Lapidus A."/>
            <person name="Cheng J.-F."/>
            <person name="Goodwin L."/>
            <person name="Pitluck S."/>
            <person name="Peters L."/>
            <person name="Ovchinnikova G."/>
            <person name="Lu M."/>
            <person name="Detter J.C."/>
            <person name="Han C."/>
            <person name="Tapia R."/>
            <person name="Land M."/>
            <person name="Hauser L."/>
            <person name="Kyrpides N."/>
            <person name="Ivanova N."/>
            <person name="Pagani I."/>
            <person name="Stolz J."/>
            <person name="Arkin A."/>
            <person name="Dehal P."/>
            <person name="Oremland R."/>
            <person name="Saltikov C."/>
            <person name="Basu P."/>
            <person name="Hollibaugh J."/>
            <person name="Newman D."/>
            <person name="Stolyar S."/>
            <person name="Hazen T."/>
            <person name="Woyke T."/>
        </authorList>
    </citation>
    <scope>NUCLEOTIDE SEQUENCE [LARGE SCALE GENOMIC DNA]</scope>
    <source>
        <strain evidence="3">ATCC 700032 / DSM 10660 / SES-3</strain>
    </source>
</reference>
<dbReference type="EMBL" id="CP003333">
    <property type="protein sequence ID" value="AFL69798.1"/>
    <property type="molecule type" value="Genomic_DNA"/>
</dbReference>
<dbReference type="RefSeq" id="WP_014770661.1">
    <property type="nucleotide sequence ID" value="NC_018002.1"/>
</dbReference>
<dbReference type="PATRIC" id="fig|760154.4.peg.2530"/>
<dbReference type="STRING" id="760154.Sulba_2531"/>
<dbReference type="KEGG" id="sba:Sulba_2531"/>
<evidence type="ECO:0000313" key="3">
    <source>
        <dbReference type="Proteomes" id="UP000006176"/>
    </source>
</evidence>
<sequence length="406" mass="46363">MESTQHIFSVTLKENKENPQLLHLIQEMSFELTRKKVQRLKDEKNIQNRIGELFELYCKVLHDEGLKTPKAVEHVINGLLRATSHDKEAFLYKTIYEKEQLEKSIFIQKQHIREEISQTFSTLEAHIENLTDDTKHAAFIALNDAKLRGIEMLGILKETVQEALLTTLEKGHDLTDTIHTISKNLTYLSIQEGQLTKQRILDISQTIITASIDIADEDFAHAREILEGSINGVHDGITKALEKFKNDFKYMPTEDIESLLQMDLSLLRKELLKIDEEFIVMLSVFASQSEGISSGIIKEMIEEMNSSVAKLKRTTNEVKELLSERIETLKGEAEKKLESFKKDVNVFEKIASAKVESLKQFEFESDKAKQVANEAKKLGFRAWEVAKNMVDGAVKGAKEAIKKDEK</sequence>
<keyword evidence="1" id="KW-0175">Coiled coil</keyword>
<proteinExistence type="predicted"/>
<dbReference type="InterPro" id="IPR046708">
    <property type="entry name" value="DUF6781"/>
</dbReference>
<dbReference type="eggNOG" id="ENOG5031845">
    <property type="taxonomic scope" value="Bacteria"/>
</dbReference>
<dbReference type="AlphaFoldDB" id="I3Y0S4"/>